<dbReference type="InterPro" id="IPR000515">
    <property type="entry name" value="MetI-like"/>
</dbReference>
<accession>A0ABT1L8G5</accession>
<comment type="subcellular location">
    <subcellularLocation>
        <location evidence="1 6">Cell membrane</location>
        <topology evidence="1 6">Multi-pass membrane protein</topology>
    </subcellularLocation>
</comment>
<evidence type="ECO:0000256" key="4">
    <source>
        <dbReference type="ARBA" id="ARBA00022989"/>
    </source>
</evidence>
<keyword evidence="3 6" id="KW-0812">Transmembrane</keyword>
<dbReference type="InterPro" id="IPR035906">
    <property type="entry name" value="MetI-like_sf"/>
</dbReference>
<evidence type="ECO:0000259" key="7">
    <source>
        <dbReference type="PROSITE" id="PS50928"/>
    </source>
</evidence>
<evidence type="ECO:0000256" key="5">
    <source>
        <dbReference type="ARBA" id="ARBA00023136"/>
    </source>
</evidence>
<dbReference type="PROSITE" id="PS50928">
    <property type="entry name" value="ABC_TM1"/>
    <property type="match status" value="1"/>
</dbReference>
<evidence type="ECO:0000256" key="6">
    <source>
        <dbReference type="RuleBase" id="RU363032"/>
    </source>
</evidence>
<comment type="caution">
    <text evidence="8">The sequence shown here is derived from an EMBL/GenBank/DDBJ whole genome shotgun (WGS) entry which is preliminary data.</text>
</comment>
<feature type="domain" description="ABC transmembrane type-1" evidence="7">
    <location>
        <begin position="98"/>
        <end position="281"/>
    </location>
</feature>
<protein>
    <submittedName>
        <fullName evidence="8">Phosphonate ABC transporter, permease protein PhnE</fullName>
    </submittedName>
</protein>
<dbReference type="Gene3D" id="1.10.3720.10">
    <property type="entry name" value="MetI-like"/>
    <property type="match status" value="1"/>
</dbReference>
<dbReference type="SUPFAM" id="SSF161098">
    <property type="entry name" value="MetI-like"/>
    <property type="match status" value="1"/>
</dbReference>
<keyword evidence="2 6" id="KW-0813">Transport</keyword>
<dbReference type="PANTHER" id="PTHR30043:SF9">
    <property type="entry name" value="PHOSPHONATES TRANSPORT SYSTEM PERMEASE PROTEIN"/>
    <property type="match status" value="1"/>
</dbReference>
<dbReference type="InterPro" id="IPR005769">
    <property type="entry name" value="PhnE/PtxC"/>
</dbReference>
<keyword evidence="4 6" id="KW-1133">Transmembrane helix</keyword>
<name>A0ABT1L8G5_9HYPH</name>
<feature type="transmembrane region" description="Helical" evidence="6">
    <location>
        <begin position="258"/>
        <end position="277"/>
    </location>
</feature>
<organism evidence="8 9">
    <name type="scientific">Alsobacter ponti</name>
    <dbReference type="NCBI Taxonomy" id="2962936"/>
    <lineage>
        <taxon>Bacteria</taxon>
        <taxon>Pseudomonadati</taxon>
        <taxon>Pseudomonadota</taxon>
        <taxon>Alphaproteobacteria</taxon>
        <taxon>Hyphomicrobiales</taxon>
        <taxon>Alsobacteraceae</taxon>
        <taxon>Alsobacter</taxon>
    </lineage>
</organism>
<dbReference type="EMBL" id="JANCLU010000002">
    <property type="protein sequence ID" value="MCP8937361.1"/>
    <property type="molecule type" value="Genomic_DNA"/>
</dbReference>
<comment type="similarity">
    <text evidence="6">Belongs to the binding-protein-dependent transport system permease family.</text>
</comment>
<evidence type="ECO:0000256" key="1">
    <source>
        <dbReference type="ARBA" id="ARBA00004651"/>
    </source>
</evidence>
<evidence type="ECO:0000313" key="8">
    <source>
        <dbReference type="EMBL" id="MCP8937361.1"/>
    </source>
</evidence>
<sequence length="296" mass="31488">MSTPVATGIAAMLAGTAESRAALVARYPAQFRADVKARAAAIGFVVILVALFFGGFALLDISWVRVVGGMGRLGEFVELMLPPSFGATARLLAWLHSLAETLAIAFLGTLLAATLALPFGFLAARNVIPSWAMRFVTRRFLDSVRSIDTLIWALIWINVVGLGPFAGILAIMTSDFGAFGKLFSEAIEAADGKAVEGVRSTGGHAMHGVRFGLVPQVLPVMASQVLYFFESNTRSATIIGIVGAGGIGTHLYEQIKVLDWQAVSFLVLMVLVTVTLIDQISSRLRFAVIGRAHGSH</sequence>
<gene>
    <name evidence="8" type="primary">phnE</name>
    <name evidence="8" type="ORF">NK718_02440</name>
</gene>
<evidence type="ECO:0000256" key="3">
    <source>
        <dbReference type="ARBA" id="ARBA00022692"/>
    </source>
</evidence>
<feature type="transmembrane region" description="Helical" evidence="6">
    <location>
        <begin position="102"/>
        <end position="128"/>
    </location>
</feature>
<proteinExistence type="inferred from homology"/>
<feature type="transmembrane region" description="Helical" evidence="6">
    <location>
        <begin position="149"/>
        <end position="172"/>
    </location>
</feature>
<keyword evidence="9" id="KW-1185">Reference proteome</keyword>
<dbReference type="Proteomes" id="UP001205890">
    <property type="component" value="Unassembled WGS sequence"/>
</dbReference>
<evidence type="ECO:0000256" key="2">
    <source>
        <dbReference type="ARBA" id="ARBA00022448"/>
    </source>
</evidence>
<feature type="transmembrane region" description="Helical" evidence="6">
    <location>
        <begin position="37"/>
        <end position="64"/>
    </location>
</feature>
<evidence type="ECO:0000313" key="9">
    <source>
        <dbReference type="Proteomes" id="UP001205890"/>
    </source>
</evidence>
<dbReference type="PANTHER" id="PTHR30043">
    <property type="entry name" value="PHOSPHONATES TRANSPORT SYSTEM PERMEASE PROTEIN"/>
    <property type="match status" value="1"/>
</dbReference>
<dbReference type="Pfam" id="PF00528">
    <property type="entry name" value="BPD_transp_1"/>
    <property type="match status" value="1"/>
</dbReference>
<keyword evidence="5 6" id="KW-0472">Membrane</keyword>
<reference evidence="8 9" key="1">
    <citation type="submission" date="2022-07" db="EMBL/GenBank/DDBJ databases">
        <authorList>
            <person name="Li W.-J."/>
            <person name="Deng Q.-Q."/>
        </authorList>
    </citation>
    <scope>NUCLEOTIDE SEQUENCE [LARGE SCALE GENOMIC DNA]</scope>
    <source>
        <strain evidence="8 9">SYSU M60028</strain>
    </source>
</reference>
<dbReference type="NCBIfam" id="TIGR01097">
    <property type="entry name" value="PhnE"/>
    <property type="match status" value="1"/>
</dbReference>